<gene>
    <name evidence="2" type="ORF">LENED_012712</name>
</gene>
<feature type="region of interest" description="Disordered" evidence="1">
    <location>
        <begin position="91"/>
        <end position="113"/>
    </location>
</feature>
<evidence type="ECO:0000313" key="3">
    <source>
        <dbReference type="Proteomes" id="UP000188533"/>
    </source>
</evidence>
<comment type="caution">
    <text evidence="2">The sequence shown here is derived from an EMBL/GenBank/DDBJ whole genome shotgun (WGS) entry which is preliminary data.</text>
</comment>
<evidence type="ECO:0000313" key="2">
    <source>
        <dbReference type="EMBL" id="GAW10449.1"/>
    </source>
</evidence>
<sequence>MIDDQDANAVDQQELRMYLALQQEEAAISAKHKCNHSPLPVAGPSRKKTIGLEVPKRHPHHKHLTVEASSEPAPHVWLVIPPGRSVVVPPTIVPHAAPSPTEVPSRDEPSQGPAGLVQLAAAAEAQSGVVQRFVSPSPVMLPIKGTGSDPLPSTTPPTLHSLLVPRTLTTHPYCTENQCLLAQVPSLESQLADSQWENSFLTTALRDTSHTLDAHQREVEQLRTSSHEVLQHEIEYHSVLDQFSCHALTTTVKPMPRASIPPLGIPKIHRLL</sequence>
<name>A0A1Q3ETD0_LENED</name>
<reference evidence="2 3" key="1">
    <citation type="submission" date="2016-08" db="EMBL/GenBank/DDBJ databases">
        <authorList>
            <consortium name="Lentinula edodes genome sequencing consortium"/>
            <person name="Sakamoto Y."/>
            <person name="Nakade K."/>
            <person name="Sato S."/>
            <person name="Yoshida Y."/>
            <person name="Miyazaki K."/>
            <person name="Natsume S."/>
            <person name="Konno N."/>
        </authorList>
    </citation>
    <scope>NUCLEOTIDE SEQUENCE [LARGE SCALE GENOMIC DNA]</scope>
    <source>
        <strain evidence="2 3">NBRC 111202</strain>
    </source>
</reference>
<dbReference type="EMBL" id="BDGU01001738">
    <property type="protein sequence ID" value="GAW10449.1"/>
    <property type="molecule type" value="Genomic_DNA"/>
</dbReference>
<accession>A0A1Q3ETD0</accession>
<protein>
    <submittedName>
        <fullName evidence="2">Uncharacterized protein</fullName>
    </submittedName>
</protein>
<evidence type="ECO:0000256" key="1">
    <source>
        <dbReference type="SAM" id="MobiDB-lite"/>
    </source>
</evidence>
<proteinExistence type="predicted"/>
<dbReference type="AlphaFoldDB" id="A0A1Q3ETD0"/>
<dbReference type="Proteomes" id="UP000188533">
    <property type="component" value="Unassembled WGS sequence"/>
</dbReference>
<keyword evidence="3" id="KW-1185">Reference proteome</keyword>
<organism evidence="2 3">
    <name type="scientific">Lentinula edodes</name>
    <name type="common">Shiitake mushroom</name>
    <name type="synonym">Lentinus edodes</name>
    <dbReference type="NCBI Taxonomy" id="5353"/>
    <lineage>
        <taxon>Eukaryota</taxon>
        <taxon>Fungi</taxon>
        <taxon>Dikarya</taxon>
        <taxon>Basidiomycota</taxon>
        <taxon>Agaricomycotina</taxon>
        <taxon>Agaricomycetes</taxon>
        <taxon>Agaricomycetidae</taxon>
        <taxon>Agaricales</taxon>
        <taxon>Marasmiineae</taxon>
        <taxon>Omphalotaceae</taxon>
        <taxon>Lentinula</taxon>
    </lineage>
</organism>
<reference evidence="2 3" key="2">
    <citation type="submission" date="2017-02" db="EMBL/GenBank/DDBJ databases">
        <title>A genome survey and senescence transcriptome analysis in Lentinula edodes.</title>
        <authorList>
            <person name="Sakamoto Y."/>
            <person name="Nakade K."/>
            <person name="Sato S."/>
            <person name="Yoshida Y."/>
            <person name="Miyazaki K."/>
            <person name="Natsume S."/>
            <person name="Konno N."/>
        </authorList>
    </citation>
    <scope>NUCLEOTIDE SEQUENCE [LARGE SCALE GENOMIC DNA]</scope>
    <source>
        <strain evidence="2 3">NBRC 111202</strain>
    </source>
</reference>